<accession>A0ABZ0P6D6</accession>
<dbReference type="GeneID" id="90644801"/>
<keyword evidence="3" id="KW-1185">Reference proteome</keyword>
<dbReference type="Proteomes" id="UP001302367">
    <property type="component" value="Chromosome 8"/>
</dbReference>
<evidence type="ECO:0000256" key="1">
    <source>
        <dbReference type="SAM" id="MobiDB-lite"/>
    </source>
</evidence>
<protein>
    <submittedName>
        <fullName evidence="2">Uncharacterized protein</fullName>
    </submittedName>
</protein>
<feature type="region of interest" description="Disordered" evidence="1">
    <location>
        <begin position="124"/>
        <end position="153"/>
    </location>
</feature>
<dbReference type="EMBL" id="CP134191">
    <property type="protein sequence ID" value="WPB07449.1"/>
    <property type="molecule type" value="Genomic_DNA"/>
</dbReference>
<proteinExistence type="predicted"/>
<name>A0ABZ0P6D6_CERBT</name>
<sequence>MASTVQKLATRVALICLREIETAVDVVQETLLGCKVERREPARLSVPLTLFLLGTGLRTKDKGCRQRRLAVTGLVLLLYVFGWNKREGANRFVSYAQAGAADMGWASMLRFALPRMRKFLIEQQDAIDPPPSPKATTKANEDERKEVEESDSDAFEEELLNVKSIRIVKSTDSIPELNIAPGAWPVRPRLIRRTTSVASTLDLSNLAAMRQAWPLACDQLTPLDRLTSGILE</sequence>
<evidence type="ECO:0000313" key="2">
    <source>
        <dbReference type="EMBL" id="WPB07449.1"/>
    </source>
</evidence>
<reference evidence="2 3" key="1">
    <citation type="submission" date="2023-09" db="EMBL/GenBank/DDBJ databases">
        <title>Complete-Gapless Cercospora beticola genome.</title>
        <authorList>
            <person name="Wyatt N.A."/>
            <person name="Spanner R.E."/>
            <person name="Bolton M.D."/>
        </authorList>
    </citation>
    <scope>NUCLEOTIDE SEQUENCE [LARGE SCALE GENOMIC DNA]</scope>
    <source>
        <strain evidence="2">Cb09-40</strain>
    </source>
</reference>
<organism evidence="2 3">
    <name type="scientific">Cercospora beticola</name>
    <name type="common">Sugarbeet leaf spot fungus</name>
    <dbReference type="NCBI Taxonomy" id="122368"/>
    <lineage>
        <taxon>Eukaryota</taxon>
        <taxon>Fungi</taxon>
        <taxon>Dikarya</taxon>
        <taxon>Ascomycota</taxon>
        <taxon>Pezizomycotina</taxon>
        <taxon>Dothideomycetes</taxon>
        <taxon>Dothideomycetidae</taxon>
        <taxon>Mycosphaerellales</taxon>
        <taxon>Mycosphaerellaceae</taxon>
        <taxon>Cercospora</taxon>
    </lineage>
</organism>
<evidence type="ECO:0000313" key="3">
    <source>
        <dbReference type="Proteomes" id="UP001302367"/>
    </source>
</evidence>
<dbReference type="RefSeq" id="XP_065459559.1">
    <property type="nucleotide sequence ID" value="XM_065603487.1"/>
</dbReference>
<gene>
    <name evidence="2" type="ORF">RHO25_012110</name>
</gene>